<evidence type="ECO:0000256" key="10">
    <source>
        <dbReference type="ARBA" id="ARBA00033437"/>
    </source>
</evidence>
<evidence type="ECO:0000256" key="5">
    <source>
        <dbReference type="ARBA" id="ARBA00022692"/>
    </source>
</evidence>
<evidence type="ECO:0000256" key="4">
    <source>
        <dbReference type="ARBA" id="ARBA00022531"/>
    </source>
</evidence>
<proteinExistence type="inferred from homology"/>
<comment type="subcellular location">
    <subcellularLocation>
        <location evidence="1">Membrane</location>
        <topology evidence="1">Multi-pass membrane protein</topology>
    </subcellularLocation>
</comment>
<gene>
    <name evidence="13" type="ORF">ISF26_10135</name>
</gene>
<dbReference type="InterPro" id="IPR022980">
    <property type="entry name" value="PSI_suXI"/>
</dbReference>
<dbReference type="Proteomes" id="UP001054846">
    <property type="component" value="Chromosome"/>
</dbReference>
<dbReference type="Pfam" id="PF02605">
    <property type="entry name" value="PsaL"/>
    <property type="match status" value="1"/>
</dbReference>
<dbReference type="RefSeq" id="WP_230843777.1">
    <property type="nucleotide sequence ID" value="NZ_CP063845.1"/>
</dbReference>
<keyword evidence="6" id="KW-0603">Photosystem I</keyword>
<sequence>MTLARYVYTPDPQEGTLLTPVNNSTAIRWFIDNLPINRVGMDEFTRGLEIGMAHGYWLIGPFALLGPLRNTELGLVAGLVSTIGLLLISTIGLSGYASLVQDVPTEFDRKGWSRLAGGFLVGGVGGAIFAFAILQFFPLVSAIARIP</sequence>
<dbReference type="EMBL" id="CP063845">
    <property type="protein sequence ID" value="UFP96538.1"/>
    <property type="molecule type" value="Genomic_DNA"/>
</dbReference>
<protein>
    <recommendedName>
        <fullName evidence="3">Photosystem I reaction center subunit XI</fullName>
    </recommendedName>
    <alternativeName>
        <fullName evidence="9">PSI subunit V</fullName>
    </alternativeName>
    <alternativeName>
        <fullName evidence="10">PSI-L</fullName>
    </alternativeName>
</protein>
<feature type="transmembrane region" description="Helical" evidence="11">
    <location>
        <begin position="119"/>
        <end position="144"/>
    </location>
</feature>
<evidence type="ECO:0000256" key="8">
    <source>
        <dbReference type="ARBA" id="ARBA00023136"/>
    </source>
</evidence>
<keyword evidence="4" id="KW-0602">Photosynthesis</keyword>
<dbReference type="PANTHER" id="PTHR34803:SF2">
    <property type="entry name" value="PHOTOSYSTEM I REACTION CENTER SUBUNIT XI, CHLOROPLASTIC"/>
    <property type="match status" value="1"/>
</dbReference>
<keyword evidence="8 11" id="KW-0472">Membrane</keyword>
<evidence type="ECO:0000259" key="12">
    <source>
        <dbReference type="Pfam" id="PF02605"/>
    </source>
</evidence>
<evidence type="ECO:0000256" key="3">
    <source>
        <dbReference type="ARBA" id="ARBA00019514"/>
    </source>
</evidence>
<feature type="domain" description="Photosystem I PsaL reaction centre subunit XI" evidence="12">
    <location>
        <begin position="8"/>
        <end position="137"/>
    </location>
</feature>
<reference evidence="13 14" key="1">
    <citation type="journal article" date="2021" name="Genome Biol. Evol.">
        <title>Complete Genome Sequencing of a Novel Gloeobacter Species from a Waterfall Cave in Mexico.</title>
        <authorList>
            <person name="Saw J.H."/>
            <person name="Cardona T."/>
            <person name="Montejano G."/>
        </authorList>
    </citation>
    <scope>NUCLEOTIDE SEQUENCE [LARGE SCALE GENOMIC DNA]</scope>
    <source>
        <strain evidence="13">MG652769</strain>
    </source>
</reference>
<evidence type="ECO:0000256" key="11">
    <source>
        <dbReference type="SAM" id="Phobius"/>
    </source>
</evidence>
<evidence type="ECO:0000256" key="2">
    <source>
        <dbReference type="ARBA" id="ARBA00008820"/>
    </source>
</evidence>
<dbReference type="InterPro" id="IPR003757">
    <property type="entry name" value="PSI_PsaL"/>
</dbReference>
<name>A0ABY3PS24_9CYAN</name>
<evidence type="ECO:0000313" key="14">
    <source>
        <dbReference type="Proteomes" id="UP001054846"/>
    </source>
</evidence>
<dbReference type="SUPFAM" id="SSF81568">
    <property type="entry name" value="Photosystem I reaction center subunit XI, PsaL"/>
    <property type="match status" value="1"/>
</dbReference>
<keyword evidence="14" id="KW-1185">Reference proteome</keyword>
<comment type="similarity">
    <text evidence="2">Belongs to the PsaL family.</text>
</comment>
<evidence type="ECO:0000313" key="13">
    <source>
        <dbReference type="EMBL" id="UFP96538.1"/>
    </source>
</evidence>
<evidence type="ECO:0000256" key="1">
    <source>
        <dbReference type="ARBA" id="ARBA00004141"/>
    </source>
</evidence>
<accession>A0ABY3PS24</accession>
<feature type="transmembrane region" description="Helical" evidence="11">
    <location>
        <begin position="75"/>
        <end position="99"/>
    </location>
</feature>
<dbReference type="PANTHER" id="PTHR34803">
    <property type="entry name" value="PHOTOSYSTEM I REACTION CENTER SUBUNIT XI, CHLOROPLASTIC"/>
    <property type="match status" value="1"/>
</dbReference>
<keyword evidence="7 11" id="KW-1133">Transmembrane helix</keyword>
<dbReference type="Gene3D" id="1.20.1240.10">
    <property type="entry name" value="Photosystem I PsaL, reaction centre subunit XI"/>
    <property type="match status" value="1"/>
</dbReference>
<dbReference type="InterPro" id="IPR036592">
    <property type="entry name" value="PSI_PsaL_sf"/>
</dbReference>
<organism evidence="13 14">
    <name type="scientific">Gloeobacter morelensis MG652769</name>
    <dbReference type="NCBI Taxonomy" id="2781736"/>
    <lineage>
        <taxon>Bacteria</taxon>
        <taxon>Bacillati</taxon>
        <taxon>Cyanobacteriota</taxon>
        <taxon>Cyanophyceae</taxon>
        <taxon>Gloeobacterales</taxon>
        <taxon>Gloeobacteraceae</taxon>
        <taxon>Gloeobacter</taxon>
        <taxon>Gloeobacter morelensis</taxon>
    </lineage>
</organism>
<evidence type="ECO:0000256" key="7">
    <source>
        <dbReference type="ARBA" id="ARBA00022989"/>
    </source>
</evidence>
<evidence type="ECO:0000256" key="9">
    <source>
        <dbReference type="ARBA" id="ARBA00032768"/>
    </source>
</evidence>
<keyword evidence="5 11" id="KW-0812">Transmembrane</keyword>
<evidence type="ECO:0000256" key="6">
    <source>
        <dbReference type="ARBA" id="ARBA00022836"/>
    </source>
</evidence>